<evidence type="ECO:0000313" key="3">
    <source>
        <dbReference type="Proteomes" id="UP000019678"/>
    </source>
</evidence>
<name>A0A017T975_9BACT</name>
<gene>
    <name evidence="2" type="ORF">CAP_3287</name>
</gene>
<reference evidence="2 3" key="1">
    <citation type="submission" date="2013-05" db="EMBL/GenBank/DDBJ databases">
        <title>Genome assembly of Chondromyces apiculatus DSM 436.</title>
        <authorList>
            <person name="Sharma G."/>
            <person name="Khatri I."/>
            <person name="Kaur C."/>
            <person name="Mayilraj S."/>
            <person name="Subramanian S."/>
        </authorList>
    </citation>
    <scope>NUCLEOTIDE SEQUENCE [LARGE SCALE GENOMIC DNA]</scope>
    <source>
        <strain evidence="2 3">DSM 436</strain>
    </source>
</reference>
<sequence length="347" mass="35795">MVVQLPAASASASDLAEERAEGGEISLPPRLDVPTAAACVLEGPFQPRGEAALLRLHEGGPAFAELRGGVDVRVHLPAGRPAGVAVEVNAGGLSLRGHAHLAAIPVRPARPLAFHGFAVPLGSALLDLHEATQGGELTVTWPGAPGVMPVSGPVSERLRCDDVTVGELEIDAVRAAGALDGEREAFLRLGREIPLSVEPGGPVVAALRARNDEDAAVTVVGTRGARVRVLWWREEALVVGWVPGVELRWSAPFSSVIGDASGTGLLGLLGTAGGERRVCEVDVPLVAQVGEQRATVGVVRAGTRIEVLGRRAGYTRVAVAAGGVWIQEGAQILARTSDLARCVRAGG</sequence>
<organism evidence="2 3">
    <name type="scientific">Chondromyces apiculatus DSM 436</name>
    <dbReference type="NCBI Taxonomy" id="1192034"/>
    <lineage>
        <taxon>Bacteria</taxon>
        <taxon>Pseudomonadati</taxon>
        <taxon>Myxococcota</taxon>
        <taxon>Polyangia</taxon>
        <taxon>Polyangiales</taxon>
        <taxon>Polyangiaceae</taxon>
        <taxon>Chondromyces</taxon>
    </lineage>
</organism>
<evidence type="ECO:0000256" key="1">
    <source>
        <dbReference type="SAM" id="MobiDB-lite"/>
    </source>
</evidence>
<evidence type="ECO:0000313" key="2">
    <source>
        <dbReference type="EMBL" id="EYF05370.1"/>
    </source>
</evidence>
<accession>A0A017T975</accession>
<comment type="caution">
    <text evidence="2">The sequence shown here is derived from an EMBL/GenBank/DDBJ whole genome shotgun (WGS) entry which is preliminary data.</text>
</comment>
<dbReference type="EMBL" id="ASRX01000024">
    <property type="protein sequence ID" value="EYF05370.1"/>
    <property type="molecule type" value="Genomic_DNA"/>
</dbReference>
<dbReference type="AlphaFoldDB" id="A0A017T975"/>
<proteinExistence type="predicted"/>
<protein>
    <submittedName>
        <fullName evidence="2">Uncharacterized protein</fullName>
    </submittedName>
</protein>
<keyword evidence="3" id="KW-1185">Reference proteome</keyword>
<feature type="region of interest" description="Disordered" evidence="1">
    <location>
        <begin position="1"/>
        <end position="28"/>
    </location>
</feature>
<dbReference type="Proteomes" id="UP000019678">
    <property type="component" value="Unassembled WGS sequence"/>
</dbReference>